<dbReference type="Gene3D" id="3.40.50.10420">
    <property type="entry name" value="NagB/RpiA/CoA transferase-like"/>
    <property type="match status" value="1"/>
</dbReference>
<evidence type="ECO:0000256" key="5">
    <source>
        <dbReference type="RuleBase" id="RU361279"/>
    </source>
</evidence>
<proteinExistence type="inferred from homology"/>
<reference evidence="6 7" key="1">
    <citation type="journal article" date="2015" name="J. Microbiol.">
        <title>Sphingosinicella ginsenosidimutans sp. nov., with ginsenoside converting activity.</title>
        <authorList>
            <person name="Kim J.K."/>
            <person name="Kang M.S."/>
            <person name="Park S.C."/>
            <person name="Kim K.M."/>
            <person name="Choi K."/>
            <person name="Yoon M.H."/>
            <person name="Im W.T."/>
        </authorList>
    </citation>
    <scope>NUCLEOTIDE SEQUENCE [LARGE SCALE GENOMIC DNA]</scope>
    <source>
        <strain evidence="6 7">BS-11</strain>
    </source>
</reference>
<dbReference type="GO" id="GO:0035999">
    <property type="term" value="P:tetrahydrofolate interconversion"/>
    <property type="evidence" value="ECO:0007669"/>
    <property type="project" value="TreeGrafter"/>
</dbReference>
<keyword evidence="6" id="KW-0436">Ligase</keyword>
<comment type="catalytic activity">
    <reaction evidence="5">
        <text>(6S)-5-formyl-5,6,7,8-tetrahydrofolate + ATP = (6R)-5,10-methenyltetrahydrofolate + ADP + phosphate</text>
        <dbReference type="Rhea" id="RHEA:10488"/>
        <dbReference type="ChEBI" id="CHEBI:30616"/>
        <dbReference type="ChEBI" id="CHEBI:43474"/>
        <dbReference type="ChEBI" id="CHEBI:57455"/>
        <dbReference type="ChEBI" id="CHEBI:57457"/>
        <dbReference type="ChEBI" id="CHEBI:456216"/>
        <dbReference type="EC" id="6.3.3.2"/>
    </reaction>
</comment>
<dbReference type="InterPro" id="IPR037171">
    <property type="entry name" value="NagB/RpiA_transferase-like"/>
</dbReference>
<keyword evidence="5" id="KW-0460">Magnesium</keyword>
<dbReference type="Pfam" id="PF01812">
    <property type="entry name" value="5-FTHF_cyc-lig"/>
    <property type="match status" value="1"/>
</dbReference>
<dbReference type="GO" id="GO:0005524">
    <property type="term" value="F:ATP binding"/>
    <property type="evidence" value="ECO:0007669"/>
    <property type="project" value="UniProtKB-KW"/>
</dbReference>
<keyword evidence="5" id="KW-0479">Metal-binding</keyword>
<dbReference type="SUPFAM" id="SSF100950">
    <property type="entry name" value="NagB/RpiA/CoA transferase-like"/>
    <property type="match status" value="1"/>
</dbReference>
<gene>
    <name evidence="6" type="ORF">FRZ32_13265</name>
</gene>
<comment type="similarity">
    <text evidence="1 5">Belongs to the 5-formyltetrahydrofolate cyclo-ligase family.</text>
</comment>
<dbReference type="GO" id="GO:0009396">
    <property type="term" value="P:folic acid-containing compound biosynthetic process"/>
    <property type="evidence" value="ECO:0007669"/>
    <property type="project" value="TreeGrafter"/>
</dbReference>
<evidence type="ECO:0000313" key="6">
    <source>
        <dbReference type="EMBL" id="TXC64534.1"/>
    </source>
</evidence>
<evidence type="ECO:0000256" key="1">
    <source>
        <dbReference type="ARBA" id="ARBA00010638"/>
    </source>
</evidence>
<accession>A0A5C6TVQ8</accession>
<keyword evidence="2 4" id="KW-0547">Nucleotide-binding</keyword>
<sequence length="194" mass="20619">MAVPSPMFPDKMSARIEGLRLRRDCAAALDADARAVEAAALADHVVPRLGNGATIAAYHPLKSEIDPGAILDRLTPGQRAAFPWFADREAEMIWRSGPPTEPGPWGMGQPGADAPAVDPDIVLVPIVLADRAGTRIGHGKGHYDRALARLRARRAVATIGIGWACQLVPGPLPADSWDVRLDAVATPEGWFPCA</sequence>
<feature type="binding site" evidence="4">
    <location>
        <begin position="135"/>
        <end position="143"/>
    </location>
    <ligand>
        <name>ATP</name>
        <dbReference type="ChEBI" id="CHEBI:30616"/>
    </ligand>
</feature>
<dbReference type="PANTHER" id="PTHR23407">
    <property type="entry name" value="ATPASE INHIBITOR/5-FORMYLTETRAHYDROFOLATE CYCLO-LIGASE"/>
    <property type="match status" value="1"/>
</dbReference>
<comment type="cofactor">
    <cofactor evidence="5">
        <name>Mg(2+)</name>
        <dbReference type="ChEBI" id="CHEBI:18420"/>
    </cofactor>
</comment>
<keyword evidence="7" id="KW-1185">Reference proteome</keyword>
<dbReference type="PANTHER" id="PTHR23407:SF1">
    <property type="entry name" value="5-FORMYLTETRAHYDROFOLATE CYCLO-LIGASE"/>
    <property type="match status" value="1"/>
</dbReference>
<dbReference type="InterPro" id="IPR002698">
    <property type="entry name" value="FTHF_cligase"/>
</dbReference>
<feature type="binding site" evidence="4">
    <location>
        <position position="64"/>
    </location>
    <ligand>
        <name>substrate</name>
    </ligand>
</feature>
<name>A0A5C6TVQ8_9SPHN</name>
<dbReference type="NCBIfam" id="TIGR02727">
    <property type="entry name" value="MTHFS_bact"/>
    <property type="match status" value="1"/>
</dbReference>
<dbReference type="Proteomes" id="UP000321249">
    <property type="component" value="Unassembled WGS sequence"/>
</dbReference>
<dbReference type="EMBL" id="VOQQ01000001">
    <property type="protein sequence ID" value="TXC64534.1"/>
    <property type="molecule type" value="Genomic_DNA"/>
</dbReference>
<keyword evidence="3 4" id="KW-0067">ATP-binding</keyword>
<dbReference type="PIRSF" id="PIRSF006806">
    <property type="entry name" value="FTHF_cligase"/>
    <property type="match status" value="1"/>
</dbReference>
<evidence type="ECO:0000256" key="2">
    <source>
        <dbReference type="ARBA" id="ARBA00022741"/>
    </source>
</evidence>
<protein>
    <recommendedName>
        <fullName evidence="5">5-formyltetrahydrofolate cyclo-ligase</fullName>
        <ecNumber evidence="5">6.3.3.2</ecNumber>
    </recommendedName>
</protein>
<dbReference type="InterPro" id="IPR024185">
    <property type="entry name" value="FTHF_cligase-like_sf"/>
</dbReference>
<comment type="caution">
    <text evidence="6">The sequence shown here is derived from an EMBL/GenBank/DDBJ whole genome shotgun (WGS) entry which is preliminary data.</text>
</comment>
<evidence type="ECO:0000256" key="3">
    <source>
        <dbReference type="ARBA" id="ARBA00022840"/>
    </source>
</evidence>
<evidence type="ECO:0000256" key="4">
    <source>
        <dbReference type="PIRSR" id="PIRSR006806-1"/>
    </source>
</evidence>
<dbReference type="AlphaFoldDB" id="A0A5C6TVQ8"/>
<organism evidence="6 7">
    <name type="scientific">Allosphingosinicella ginsenosidimutans</name>
    <dbReference type="NCBI Taxonomy" id="1176539"/>
    <lineage>
        <taxon>Bacteria</taxon>
        <taxon>Pseudomonadati</taxon>
        <taxon>Pseudomonadota</taxon>
        <taxon>Alphaproteobacteria</taxon>
        <taxon>Sphingomonadales</taxon>
        <taxon>Sphingomonadaceae</taxon>
        <taxon>Allosphingosinicella</taxon>
    </lineage>
</organism>
<dbReference type="GO" id="GO:0030272">
    <property type="term" value="F:5-formyltetrahydrofolate cyclo-ligase activity"/>
    <property type="evidence" value="ECO:0007669"/>
    <property type="project" value="UniProtKB-EC"/>
</dbReference>
<evidence type="ECO:0000313" key="7">
    <source>
        <dbReference type="Proteomes" id="UP000321249"/>
    </source>
</evidence>
<dbReference type="GO" id="GO:0046872">
    <property type="term" value="F:metal ion binding"/>
    <property type="evidence" value="ECO:0007669"/>
    <property type="project" value="UniProtKB-KW"/>
</dbReference>
<dbReference type="EC" id="6.3.3.2" evidence="5"/>